<dbReference type="Gene3D" id="3.40.30.10">
    <property type="entry name" value="Glutaredoxin"/>
    <property type="match status" value="1"/>
</dbReference>
<accession>A0ABN2NS82</accession>
<evidence type="ECO:0000313" key="3">
    <source>
        <dbReference type="Proteomes" id="UP001501303"/>
    </source>
</evidence>
<dbReference type="Pfam" id="PF14559">
    <property type="entry name" value="TPR_19"/>
    <property type="match status" value="1"/>
</dbReference>
<dbReference type="Proteomes" id="UP001501303">
    <property type="component" value="Unassembled WGS sequence"/>
</dbReference>
<name>A0ABN2NS82_9ACTN</name>
<keyword evidence="3" id="KW-1185">Reference proteome</keyword>
<dbReference type="EMBL" id="BAAAMJ010000008">
    <property type="protein sequence ID" value="GAA1900758.1"/>
    <property type="molecule type" value="Genomic_DNA"/>
</dbReference>
<organism evidence="2 3">
    <name type="scientific">Streptomyces sodiiphilus</name>
    <dbReference type="NCBI Taxonomy" id="226217"/>
    <lineage>
        <taxon>Bacteria</taxon>
        <taxon>Bacillati</taxon>
        <taxon>Actinomycetota</taxon>
        <taxon>Actinomycetes</taxon>
        <taxon>Kitasatosporales</taxon>
        <taxon>Streptomycetaceae</taxon>
        <taxon>Streptomyces</taxon>
    </lineage>
</organism>
<dbReference type="InterPro" id="IPR001853">
    <property type="entry name" value="DSBA-like_thioredoxin_dom"/>
</dbReference>
<dbReference type="SUPFAM" id="SSF52833">
    <property type="entry name" value="Thioredoxin-like"/>
    <property type="match status" value="1"/>
</dbReference>
<comment type="caution">
    <text evidence="2">The sequence shown here is derived from an EMBL/GenBank/DDBJ whole genome shotgun (WGS) entry which is preliminary data.</text>
</comment>
<dbReference type="Pfam" id="PF01323">
    <property type="entry name" value="DSBA"/>
    <property type="match status" value="1"/>
</dbReference>
<dbReference type="InterPro" id="IPR036249">
    <property type="entry name" value="Thioredoxin-like_sf"/>
</dbReference>
<dbReference type="CDD" id="cd03024">
    <property type="entry name" value="DsbA_FrnE"/>
    <property type="match status" value="1"/>
</dbReference>
<dbReference type="Gene3D" id="1.25.40.10">
    <property type="entry name" value="Tetratricopeptide repeat domain"/>
    <property type="match status" value="1"/>
</dbReference>
<gene>
    <name evidence="2" type="ORF">GCM10009716_08280</name>
</gene>
<evidence type="ECO:0000259" key="1">
    <source>
        <dbReference type="Pfam" id="PF01323"/>
    </source>
</evidence>
<sequence length="339" mass="35993">MAPVGKQVSISLGGMRIEMWADVVCPWAYIGKRRLEKALASWDGAEAEVVWRPFRIDPTAPAEATPAAGILAEPGAGEAPRQSAPGLSPVENQERVAEAAAAEGIGPRWGAAWRASSQDAHRLLHLAGEHGGAPLQGAVAEAVMRAHFVEALDISDHDVLARVARRAGFAEGGDLLASGAGADEVTELLLRGKATGVTTSPTLVVNGQALTGARHPQAITDFLHLAARHTPRELPAEVERLRLAEALLDGGDPLGALTLLRPLLEEHGTDRGVRLLAARAWFHSAQLRRAEEALRALAAEAPDDSYVQLLLGRVLQRQGREREATAHLRVAAAMNPDYG</sequence>
<reference evidence="2 3" key="1">
    <citation type="journal article" date="2019" name="Int. J. Syst. Evol. Microbiol.">
        <title>The Global Catalogue of Microorganisms (GCM) 10K type strain sequencing project: providing services to taxonomists for standard genome sequencing and annotation.</title>
        <authorList>
            <consortium name="The Broad Institute Genomics Platform"/>
            <consortium name="The Broad Institute Genome Sequencing Center for Infectious Disease"/>
            <person name="Wu L."/>
            <person name="Ma J."/>
        </authorList>
    </citation>
    <scope>NUCLEOTIDE SEQUENCE [LARGE SCALE GENOMIC DNA]</scope>
    <source>
        <strain evidence="2 3">JCM 13581</strain>
    </source>
</reference>
<dbReference type="PANTHER" id="PTHR13887:SF41">
    <property type="entry name" value="THIOREDOXIN SUPERFAMILY PROTEIN"/>
    <property type="match status" value="1"/>
</dbReference>
<protein>
    <recommendedName>
        <fullName evidence="1">DSBA-like thioredoxin domain-containing protein</fullName>
    </recommendedName>
</protein>
<dbReference type="SUPFAM" id="SSF48452">
    <property type="entry name" value="TPR-like"/>
    <property type="match status" value="1"/>
</dbReference>
<dbReference type="PANTHER" id="PTHR13887">
    <property type="entry name" value="GLUTATHIONE S-TRANSFERASE KAPPA"/>
    <property type="match status" value="1"/>
</dbReference>
<feature type="domain" description="DSBA-like thioredoxin" evidence="1">
    <location>
        <begin position="17"/>
        <end position="222"/>
    </location>
</feature>
<proteinExistence type="predicted"/>
<dbReference type="InterPro" id="IPR011990">
    <property type="entry name" value="TPR-like_helical_dom_sf"/>
</dbReference>
<evidence type="ECO:0000313" key="2">
    <source>
        <dbReference type="EMBL" id="GAA1900758.1"/>
    </source>
</evidence>